<keyword evidence="2" id="KW-1185">Reference proteome</keyword>
<evidence type="ECO:0000313" key="2">
    <source>
        <dbReference type="Proteomes" id="UP001367508"/>
    </source>
</evidence>
<reference evidence="1 2" key="1">
    <citation type="submission" date="2024-01" db="EMBL/GenBank/DDBJ databases">
        <title>The genomes of 5 underutilized Papilionoideae crops provide insights into root nodulation and disease resistanc.</title>
        <authorList>
            <person name="Jiang F."/>
        </authorList>
    </citation>
    <scope>NUCLEOTIDE SEQUENCE [LARGE SCALE GENOMIC DNA]</scope>
    <source>
        <strain evidence="1">LVBAO_FW01</strain>
        <tissue evidence="1">Leaves</tissue>
    </source>
</reference>
<protein>
    <submittedName>
        <fullName evidence="1">Uncharacterized protein</fullName>
    </submittedName>
</protein>
<dbReference type="EMBL" id="JAYMYQ010000001">
    <property type="protein sequence ID" value="KAK7359223.1"/>
    <property type="molecule type" value="Genomic_DNA"/>
</dbReference>
<comment type="caution">
    <text evidence="1">The sequence shown here is derived from an EMBL/GenBank/DDBJ whole genome shotgun (WGS) entry which is preliminary data.</text>
</comment>
<sequence>MSVRVNVSDSIFVTPNTESGSRRVLQLANQYHTHLDLLFDRHHIFSYMDGLKAKRTNPQGIRMTMTNGGARVQHSL</sequence>
<dbReference type="AlphaFoldDB" id="A0AAN9RA04"/>
<dbReference type="Proteomes" id="UP001367508">
    <property type="component" value="Unassembled WGS sequence"/>
</dbReference>
<gene>
    <name evidence="1" type="ORF">VNO77_01175</name>
</gene>
<accession>A0AAN9RA04</accession>
<name>A0AAN9RA04_CANGL</name>
<proteinExistence type="predicted"/>
<evidence type="ECO:0000313" key="1">
    <source>
        <dbReference type="EMBL" id="KAK7359223.1"/>
    </source>
</evidence>
<organism evidence="1 2">
    <name type="scientific">Canavalia gladiata</name>
    <name type="common">Sword bean</name>
    <name type="synonym">Dolichos gladiatus</name>
    <dbReference type="NCBI Taxonomy" id="3824"/>
    <lineage>
        <taxon>Eukaryota</taxon>
        <taxon>Viridiplantae</taxon>
        <taxon>Streptophyta</taxon>
        <taxon>Embryophyta</taxon>
        <taxon>Tracheophyta</taxon>
        <taxon>Spermatophyta</taxon>
        <taxon>Magnoliopsida</taxon>
        <taxon>eudicotyledons</taxon>
        <taxon>Gunneridae</taxon>
        <taxon>Pentapetalae</taxon>
        <taxon>rosids</taxon>
        <taxon>fabids</taxon>
        <taxon>Fabales</taxon>
        <taxon>Fabaceae</taxon>
        <taxon>Papilionoideae</taxon>
        <taxon>50 kb inversion clade</taxon>
        <taxon>NPAAA clade</taxon>
        <taxon>indigoferoid/millettioid clade</taxon>
        <taxon>Phaseoleae</taxon>
        <taxon>Canavalia</taxon>
    </lineage>
</organism>